<comment type="caution">
    <text evidence="1">The sequence shown here is derived from an EMBL/GenBank/DDBJ whole genome shotgun (WGS) entry which is preliminary data.</text>
</comment>
<accession>A0ABT9S764</accession>
<sequence length="122" mass="13057">MTREAIFCFDTATVRFAIYPDGDDGARVIAQISEDPLRDLFGASGDGATLLAAYDRHADRINEMAIARYRANSQQPIVLQTMDFDAVGIRGGVMGVVIPQVIAAAPRARASVGMGWRTALAA</sequence>
<evidence type="ECO:0000313" key="2">
    <source>
        <dbReference type="Proteomes" id="UP001226867"/>
    </source>
</evidence>
<dbReference type="Pfam" id="PF07369">
    <property type="entry name" value="DUF1488"/>
    <property type="match status" value="1"/>
</dbReference>
<dbReference type="RefSeq" id="WP_307689855.1">
    <property type="nucleotide sequence ID" value="NZ_JAUSRO010000006.1"/>
</dbReference>
<evidence type="ECO:0000313" key="1">
    <source>
        <dbReference type="EMBL" id="MDP9900050.1"/>
    </source>
</evidence>
<gene>
    <name evidence="1" type="ORF">J2W36_002301</name>
</gene>
<keyword evidence="2" id="KW-1185">Reference proteome</keyword>
<name>A0ABT9S764_9BURK</name>
<dbReference type="EMBL" id="JAUSRO010000006">
    <property type="protein sequence ID" value="MDP9900050.1"/>
    <property type="molecule type" value="Genomic_DNA"/>
</dbReference>
<protein>
    <recommendedName>
        <fullName evidence="3">DUF1488 domain-containing protein</fullName>
    </recommendedName>
</protein>
<reference evidence="1 2" key="1">
    <citation type="submission" date="2023-07" db="EMBL/GenBank/DDBJ databases">
        <title>Sorghum-associated microbial communities from plants grown in Nebraska, USA.</title>
        <authorList>
            <person name="Schachtman D."/>
        </authorList>
    </citation>
    <scope>NUCLEOTIDE SEQUENCE [LARGE SCALE GENOMIC DNA]</scope>
    <source>
        <strain evidence="1 2">DS1607</strain>
    </source>
</reference>
<evidence type="ECO:0008006" key="3">
    <source>
        <dbReference type="Google" id="ProtNLM"/>
    </source>
</evidence>
<proteinExistence type="predicted"/>
<dbReference type="Proteomes" id="UP001226867">
    <property type="component" value="Unassembled WGS sequence"/>
</dbReference>
<organism evidence="1 2">
    <name type="scientific">Variovorax ginsengisoli</name>
    <dbReference type="NCBI Taxonomy" id="363844"/>
    <lineage>
        <taxon>Bacteria</taxon>
        <taxon>Pseudomonadati</taxon>
        <taxon>Pseudomonadota</taxon>
        <taxon>Betaproteobacteria</taxon>
        <taxon>Burkholderiales</taxon>
        <taxon>Comamonadaceae</taxon>
        <taxon>Variovorax</taxon>
    </lineage>
</organism>
<dbReference type="InterPro" id="IPR009962">
    <property type="entry name" value="DUF1488"/>
</dbReference>